<feature type="compositionally biased region" description="Low complexity" evidence="1">
    <location>
        <begin position="40"/>
        <end position="79"/>
    </location>
</feature>
<dbReference type="Gene3D" id="2.130.10.10">
    <property type="entry name" value="YVTN repeat-like/Quinoprotein amine dehydrogenase"/>
    <property type="match status" value="1"/>
</dbReference>
<feature type="compositionally biased region" description="Pro residues" evidence="1">
    <location>
        <begin position="80"/>
        <end position="96"/>
    </location>
</feature>
<evidence type="ECO:0000313" key="3">
    <source>
        <dbReference type="EMBL" id="SET95485.1"/>
    </source>
</evidence>
<accession>A0A1I0IF78</accession>
<feature type="signal peptide" evidence="2">
    <location>
        <begin position="1"/>
        <end position="19"/>
    </location>
</feature>
<name>A0A1I0IF78_9BACT</name>
<dbReference type="RefSeq" id="WP_093520083.1">
    <property type="nucleotide sequence ID" value="NZ_FOIJ01000006.1"/>
</dbReference>
<evidence type="ECO:0000256" key="2">
    <source>
        <dbReference type="SAM" id="SignalP"/>
    </source>
</evidence>
<keyword evidence="4" id="KW-1185">Reference proteome</keyword>
<keyword evidence="2" id="KW-0732">Signal</keyword>
<proteinExistence type="predicted"/>
<dbReference type="Proteomes" id="UP000199181">
    <property type="component" value="Unassembled WGS sequence"/>
</dbReference>
<dbReference type="InterPro" id="IPR015943">
    <property type="entry name" value="WD40/YVTN_repeat-like_dom_sf"/>
</dbReference>
<feature type="chain" id="PRO_5011738322" evidence="2">
    <location>
        <begin position="20"/>
        <end position="498"/>
    </location>
</feature>
<gene>
    <name evidence="3" type="ORF">SAMN05443639_10621</name>
</gene>
<evidence type="ECO:0000256" key="1">
    <source>
        <dbReference type="SAM" id="MobiDB-lite"/>
    </source>
</evidence>
<reference evidence="4" key="1">
    <citation type="submission" date="2016-10" db="EMBL/GenBank/DDBJ databases">
        <authorList>
            <person name="Varghese N."/>
            <person name="Submissions S."/>
        </authorList>
    </citation>
    <scope>NUCLEOTIDE SEQUENCE [LARGE SCALE GENOMIC DNA]</scope>
    <source>
        <strain evidence="4">DSM 16858</strain>
    </source>
</reference>
<protein>
    <submittedName>
        <fullName evidence="3">Uncharacterized protein</fullName>
    </submittedName>
</protein>
<evidence type="ECO:0000313" key="4">
    <source>
        <dbReference type="Proteomes" id="UP000199181"/>
    </source>
</evidence>
<dbReference type="EMBL" id="FOIJ01000006">
    <property type="protein sequence ID" value="SET95485.1"/>
    <property type="molecule type" value="Genomic_DNA"/>
</dbReference>
<dbReference type="AlphaFoldDB" id="A0A1I0IF78"/>
<feature type="region of interest" description="Disordered" evidence="1">
    <location>
        <begin position="23"/>
        <end position="100"/>
    </location>
</feature>
<sequence length="498" mass="53707">MIRRLVGACAVVAVVMAWACGSESEPPVQNNVNEEPQKPGAPDSGTPGTPGTPDSGTPGTPDSGTPGIPDAGTPDSGTPDFPPPPPPPPQGGPGPWPTDTVVNYTQRFNLGRVQSVSVDDAQNIWLLNGESIGVLRPGDTQPRWVSHIGQASQGFGPDRLATGSTVICGGTAGRAYVGYTAEDVPGGAFIFSPDGRSHPRYDDPDPTRYDPVRYGEYLKGDMDVVRLTADGSIALEEHLQKSATPNGPQNIGIRNTNDHHFDEDRSVLTCTKVMKGSQRGDIYIGTNHGVTRIKGLQYNSHRHPVWFEEKRDENGNVTGETQRAGYTYALGISQEGDVLIGNDWNVGVVPPTPNLVDWDRTEQSIMPEKLNSYVRAVNSLPEKDYWRGFQQTTDGSYYLASRDFGLWKMTILRRSEESSVKVAGLPTDSLTALAATDDGSLFIGTKTHGLWRLDAQKQLSPVAGVDGTQVRELFYDPSVKPASLYVLTSSGLTVIRGH</sequence>
<organism evidence="3 4">
    <name type="scientific">Stigmatella erecta</name>
    <dbReference type="NCBI Taxonomy" id="83460"/>
    <lineage>
        <taxon>Bacteria</taxon>
        <taxon>Pseudomonadati</taxon>
        <taxon>Myxococcota</taxon>
        <taxon>Myxococcia</taxon>
        <taxon>Myxococcales</taxon>
        <taxon>Cystobacterineae</taxon>
        <taxon>Archangiaceae</taxon>
        <taxon>Stigmatella</taxon>
    </lineage>
</organism>